<keyword evidence="6" id="KW-0406">Ion transport</keyword>
<feature type="transmembrane region" description="Helical" evidence="13">
    <location>
        <begin position="66"/>
        <end position="88"/>
    </location>
</feature>
<evidence type="ECO:0000313" key="16">
    <source>
        <dbReference type="Proteomes" id="UP001159363"/>
    </source>
</evidence>
<gene>
    <name evidence="15" type="ORF">PR048_014257</name>
</gene>
<keyword evidence="5 13" id="KW-1133">Transmembrane helix</keyword>
<keyword evidence="3" id="KW-0813">Transport</keyword>
<dbReference type="PANTHER" id="PTHR18966">
    <property type="entry name" value="IONOTROPIC GLUTAMATE RECEPTOR"/>
    <property type="match status" value="1"/>
</dbReference>
<evidence type="ECO:0000256" key="9">
    <source>
        <dbReference type="ARBA" id="ARBA00023180"/>
    </source>
</evidence>
<evidence type="ECO:0000256" key="5">
    <source>
        <dbReference type="ARBA" id="ARBA00022989"/>
    </source>
</evidence>
<protein>
    <recommendedName>
        <fullName evidence="14">Ionotropic glutamate receptor C-terminal domain-containing protein</fullName>
    </recommendedName>
</protein>
<evidence type="ECO:0000256" key="3">
    <source>
        <dbReference type="ARBA" id="ARBA00022448"/>
    </source>
</evidence>
<keyword evidence="4 13" id="KW-0812">Transmembrane</keyword>
<proteinExistence type="inferred from homology"/>
<feature type="domain" description="Ionotropic glutamate receptor C-terminal" evidence="14">
    <location>
        <begin position="249"/>
        <end position="300"/>
    </location>
</feature>
<evidence type="ECO:0000256" key="4">
    <source>
        <dbReference type="ARBA" id="ARBA00022692"/>
    </source>
</evidence>
<dbReference type="EMBL" id="JARBHB010000005">
    <property type="protein sequence ID" value="KAJ8882449.1"/>
    <property type="molecule type" value="Genomic_DNA"/>
</dbReference>
<reference evidence="15 16" key="1">
    <citation type="submission" date="2023-02" db="EMBL/GenBank/DDBJ databases">
        <title>LHISI_Scaffold_Assembly.</title>
        <authorList>
            <person name="Stuart O.P."/>
            <person name="Cleave R."/>
            <person name="Magrath M.J.L."/>
            <person name="Mikheyev A.S."/>
        </authorList>
    </citation>
    <scope>NUCLEOTIDE SEQUENCE [LARGE SCALE GENOMIC DNA]</scope>
    <source>
        <strain evidence="15">Daus_M_001</strain>
        <tissue evidence="15">Leg muscle</tissue>
    </source>
</reference>
<evidence type="ECO:0000256" key="10">
    <source>
        <dbReference type="ARBA" id="ARBA00023286"/>
    </source>
</evidence>
<dbReference type="InterPro" id="IPR015683">
    <property type="entry name" value="Ionotropic_Glu_rcpt"/>
</dbReference>
<evidence type="ECO:0000313" key="15">
    <source>
        <dbReference type="EMBL" id="KAJ8882449.1"/>
    </source>
</evidence>
<keyword evidence="10" id="KW-1071">Ligand-gated ion channel</keyword>
<evidence type="ECO:0000259" key="14">
    <source>
        <dbReference type="Pfam" id="PF00060"/>
    </source>
</evidence>
<feature type="compositionally biased region" description="Basic and acidic residues" evidence="12">
    <location>
        <begin position="14"/>
        <end position="23"/>
    </location>
</feature>
<dbReference type="Pfam" id="PF00060">
    <property type="entry name" value="Lig_chan"/>
    <property type="match status" value="1"/>
</dbReference>
<comment type="subcellular location">
    <subcellularLocation>
        <location evidence="1">Membrane</location>
        <topology evidence="1">Multi-pass membrane protein</topology>
    </subcellularLocation>
</comment>
<evidence type="ECO:0000256" key="8">
    <source>
        <dbReference type="ARBA" id="ARBA00023170"/>
    </source>
</evidence>
<evidence type="ECO:0000256" key="11">
    <source>
        <dbReference type="ARBA" id="ARBA00023303"/>
    </source>
</evidence>
<evidence type="ECO:0000256" key="2">
    <source>
        <dbReference type="ARBA" id="ARBA00008685"/>
    </source>
</evidence>
<keyword evidence="16" id="KW-1185">Reference proteome</keyword>
<comment type="caution">
    <text evidence="15">The sequence shown here is derived from an EMBL/GenBank/DDBJ whole genome shotgun (WGS) entry which is preliminary data.</text>
</comment>
<feature type="transmembrane region" description="Helical" evidence="13">
    <location>
        <begin position="261"/>
        <end position="283"/>
    </location>
</feature>
<keyword evidence="11" id="KW-0407">Ion channel</keyword>
<accession>A0ABQ9HDU2</accession>
<sequence length="335" mass="36952">MSVIEVSVELRRNERAGKRENHEKSRRQAASSDTMPTCEHPGSQVASATNMLSPSFRPCVAQSAPYTAIILHFGVANILMLFCCLHLCSWPYSFGGRLACSPPTKGNRVQFQAGSPPDVRMWASCRTMPLIGGISWGSPVNPALFSGAVPYSPQSPSSALKSLLLHATTLSPRIRRVQEGYLLTRPCYCYHCTISLRFNWKRTSCDVIPDVRSSKGIKWVNLKHHSVQLLTGYGNIKANAVSLCWRRCAARAVSTRMVAGMWWFFTLIMISSYTANLAAFLTVERMDSPIESAEDLAKQTKIKYGALRGGSTASFFRVSLPIARVAAVLLSYIGH</sequence>
<dbReference type="Proteomes" id="UP001159363">
    <property type="component" value="Chromosome 4"/>
</dbReference>
<dbReference type="InterPro" id="IPR001320">
    <property type="entry name" value="Iontro_rcpt_C"/>
</dbReference>
<evidence type="ECO:0000256" key="1">
    <source>
        <dbReference type="ARBA" id="ARBA00004141"/>
    </source>
</evidence>
<evidence type="ECO:0000256" key="12">
    <source>
        <dbReference type="SAM" id="MobiDB-lite"/>
    </source>
</evidence>
<evidence type="ECO:0000256" key="6">
    <source>
        <dbReference type="ARBA" id="ARBA00023065"/>
    </source>
</evidence>
<evidence type="ECO:0000256" key="13">
    <source>
        <dbReference type="SAM" id="Phobius"/>
    </source>
</evidence>
<keyword evidence="7 13" id="KW-0472">Membrane</keyword>
<name>A0ABQ9HDU2_9NEOP</name>
<feature type="region of interest" description="Disordered" evidence="12">
    <location>
        <begin position="14"/>
        <end position="44"/>
    </location>
</feature>
<keyword evidence="8" id="KW-0675">Receptor</keyword>
<comment type="similarity">
    <text evidence="2">Belongs to the glutamate-gated ion channel (TC 1.A.10.1) family.</text>
</comment>
<evidence type="ECO:0000256" key="7">
    <source>
        <dbReference type="ARBA" id="ARBA00023136"/>
    </source>
</evidence>
<keyword evidence="9" id="KW-0325">Glycoprotein</keyword>
<organism evidence="15 16">
    <name type="scientific">Dryococelus australis</name>
    <dbReference type="NCBI Taxonomy" id="614101"/>
    <lineage>
        <taxon>Eukaryota</taxon>
        <taxon>Metazoa</taxon>
        <taxon>Ecdysozoa</taxon>
        <taxon>Arthropoda</taxon>
        <taxon>Hexapoda</taxon>
        <taxon>Insecta</taxon>
        <taxon>Pterygota</taxon>
        <taxon>Neoptera</taxon>
        <taxon>Polyneoptera</taxon>
        <taxon>Phasmatodea</taxon>
        <taxon>Verophasmatodea</taxon>
        <taxon>Anareolatae</taxon>
        <taxon>Phasmatidae</taxon>
        <taxon>Eurycanthinae</taxon>
        <taxon>Dryococelus</taxon>
    </lineage>
</organism>
<dbReference type="Gene3D" id="1.10.287.70">
    <property type="match status" value="1"/>
</dbReference>